<dbReference type="PATRIC" id="fig|1346791.3.peg.686"/>
<dbReference type="Pfam" id="PF07996">
    <property type="entry name" value="T4SS"/>
    <property type="match status" value="1"/>
</dbReference>
<proteinExistence type="predicted"/>
<dbReference type="InterPro" id="IPR014158">
    <property type="entry name" value="T4SS_VirB5"/>
</dbReference>
<evidence type="ECO:0000256" key="1">
    <source>
        <dbReference type="SAM" id="SignalP"/>
    </source>
</evidence>
<gene>
    <name evidence="2" type="ORF">M529_03540</name>
</gene>
<dbReference type="Gene3D" id="1.20.58.430">
    <property type="entry name" value="Type IV secretion system, VirB5-domain"/>
    <property type="match status" value="1"/>
</dbReference>
<evidence type="ECO:0000313" key="2">
    <source>
        <dbReference type="EMBL" id="EQB33558.1"/>
    </source>
</evidence>
<dbReference type="RefSeq" id="WP_021316682.1">
    <property type="nucleotide sequence ID" value="NZ_AUWY01000033.1"/>
</dbReference>
<evidence type="ECO:0008006" key="4">
    <source>
        <dbReference type="Google" id="ProtNLM"/>
    </source>
</evidence>
<dbReference type="STRING" id="1346791.M529_03540"/>
<dbReference type="EMBL" id="AUWY01000033">
    <property type="protein sequence ID" value="EQB33558.1"/>
    <property type="molecule type" value="Genomic_DNA"/>
</dbReference>
<feature type="chain" id="PRO_5004566166" description="Conjugal transfer protein TrbJ" evidence="1">
    <location>
        <begin position="29"/>
        <end position="237"/>
    </location>
</feature>
<dbReference type="eggNOG" id="COG5314">
    <property type="taxonomic scope" value="Bacteria"/>
</dbReference>
<name>T0KJP2_9SPHN</name>
<reference evidence="2 3" key="1">
    <citation type="journal article" date="2013" name="Genome Announc.">
        <title>Draft Genome Sequence of Sphingobium ummariense Strain RL-3, a Hexachlorocyclohexane-Degrading Bacterium.</title>
        <authorList>
            <person name="Kohli P."/>
            <person name="Dua A."/>
            <person name="Sangwan N."/>
            <person name="Oldach P."/>
            <person name="Khurana J.P."/>
            <person name="Lal R."/>
        </authorList>
    </citation>
    <scope>NUCLEOTIDE SEQUENCE [LARGE SCALE GENOMIC DNA]</scope>
    <source>
        <strain evidence="2 3">RL-3</strain>
    </source>
</reference>
<protein>
    <recommendedName>
        <fullName evidence="4">Conjugal transfer protein TrbJ</fullName>
    </recommendedName>
</protein>
<keyword evidence="3" id="KW-1185">Reference proteome</keyword>
<dbReference type="AlphaFoldDB" id="T0KJP2"/>
<dbReference type="InterPro" id="IPR023220">
    <property type="entry name" value="T4SS_VirB5-domain"/>
</dbReference>
<organism evidence="2 3">
    <name type="scientific">Sphingobium ummariense RL-3</name>
    <dbReference type="NCBI Taxonomy" id="1346791"/>
    <lineage>
        <taxon>Bacteria</taxon>
        <taxon>Pseudomonadati</taxon>
        <taxon>Pseudomonadota</taxon>
        <taxon>Alphaproteobacteria</taxon>
        <taxon>Sphingomonadales</taxon>
        <taxon>Sphingomonadaceae</taxon>
        <taxon>Sphingobium</taxon>
    </lineage>
</organism>
<comment type="caution">
    <text evidence="2">The sequence shown here is derived from an EMBL/GenBank/DDBJ whole genome shotgun (WGS) entry which is preliminary data.</text>
</comment>
<feature type="signal peptide" evidence="1">
    <location>
        <begin position="1"/>
        <end position="28"/>
    </location>
</feature>
<dbReference type="OrthoDB" id="7190539at2"/>
<evidence type="ECO:0000313" key="3">
    <source>
        <dbReference type="Proteomes" id="UP000015523"/>
    </source>
</evidence>
<accession>T0KJP2</accession>
<dbReference type="Proteomes" id="UP000015523">
    <property type="component" value="Unassembled WGS sequence"/>
</dbReference>
<sequence length="237" mass="25406">MKSRAFAAVLALGAITTTALTPIAPAYAAMPVIDVKALAQMVKQVKAATDQVTALKSQLQAQTRMLNKITTDISPDLSEIINDATSIMRDANGIGYNAKNLTSQMDQIYPRDLLGSSWDQIQTHQQDWEARSRDTRREAMEAQNAIAMSQGRTQDSVSRAVRASQGADGQTAAIQATNQLLAALSTQLTGLQTLLITQMRAAETANAQRSAEQAAAKALHRKTFGAPATQPTVGYGY</sequence>
<dbReference type="SUPFAM" id="SSF101082">
    <property type="entry name" value="Typo IV secretion system protein TraC"/>
    <property type="match status" value="1"/>
</dbReference>
<keyword evidence="1" id="KW-0732">Signal</keyword>